<dbReference type="PANTHER" id="PTHR43776:SF7">
    <property type="entry name" value="D,D-DIPEPTIDE TRANSPORT ATP-BINDING PROTEIN DDPF-RELATED"/>
    <property type="match status" value="1"/>
</dbReference>
<dbReference type="SUPFAM" id="SSF52540">
    <property type="entry name" value="P-loop containing nucleoside triphosphate hydrolases"/>
    <property type="match status" value="2"/>
</dbReference>
<dbReference type="Pfam" id="PF00005">
    <property type="entry name" value="ABC_tran"/>
    <property type="match status" value="2"/>
</dbReference>
<dbReference type="GO" id="GO:0005524">
    <property type="term" value="F:ATP binding"/>
    <property type="evidence" value="ECO:0007669"/>
    <property type="project" value="UniProtKB-KW"/>
</dbReference>
<evidence type="ECO:0000259" key="5">
    <source>
        <dbReference type="PROSITE" id="PS50893"/>
    </source>
</evidence>
<organism evidence="6 7">
    <name type="scientific">Maritalea myrionectae</name>
    <dbReference type="NCBI Taxonomy" id="454601"/>
    <lineage>
        <taxon>Bacteria</taxon>
        <taxon>Pseudomonadati</taxon>
        <taxon>Pseudomonadota</taxon>
        <taxon>Alphaproteobacteria</taxon>
        <taxon>Hyphomicrobiales</taxon>
        <taxon>Devosiaceae</taxon>
        <taxon>Maritalea</taxon>
    </lineage>
</organism>
<dbReference type="InterPro" id="IPR050319">
    <property type="entry name" value="ABC_transp_ATP-bind"/>
</dbReference>
<keyword evidence="2" id="KW-0813">Transport</keyword>
<dbReference type="Gene3D" id="3.40.50.300">
    <property type="entry name" value="P-loop containing nucleotide triphosphate hydrolases"/>
    <property type="match status" value="2"/>
</dbReference>
<dbReference type="NCBIfam" id="NF008453">
    <property type="entry name" value="PRK11308.1"/>
    <property type="match status" value="2"/>
</dbReference>
<comment type="similarity">
    <text evidence="1">Belongs to the ABC transporter superfamily.</text>
</comment>
<feature type="domain" description="ABC transporter" evidence="5">
    <location>
        <begin position="271"/>
        <end position="520"/>
    </location>
</feature>
<protein>
    <submittedName>
        <fullName evidence="6">Dipeptide transport ATP-binding protein DppD</fullName>
    </submittedName>
</protein>
<accession>A0A2R4MHI1</accession>
<dbReference type="InterPro" id="IPR017871">
    <property type="entry name" value="ABC_transporter-like_CS"/>
</dbReference>
<evidence type="ECO:0000256" key="3">
    <source>
        <dbReference type="ARBA" id="ARBA00022741"/>
    </source>
</evidence>
<keyword evidence="4 6" id="KW-0067">ATP-binding</keyword>
<dbReference type="NCBIfam" id="NF007739">
    <property type="entry name" value="PRK10419.1"/>
    <property type="match status" value="2"/>
</dbReference>
<dbReference type="SMART" id="SM00382">
    <property type="entry name" value="AAA"/>
    <property type="match status" value="2"/>
</dbReference>
<dbReference type="InterPro" id="IPR003593">
    <property type="entry name" value="AAA+_ATPase"/>
</dbReference>
<keyword evidence="7" id="KW-1185">Reference proteome</keyword>
<name>A0A2R4MHI1_9HYPH</name>
<sequence length="528" mass="58509">MSLAKLEQLTVRFGDREVLSRLDLEIQPGAQVGLVGESGSGKSLTALTLMNLLPERAEVFGEIGFSFDQRTKIDAAQLGEDLNFPYRGAQIGMVFQEPMTALNPLMRTGDQIGEVLALHRPENNTKAHIEALLAEVDLPAHMRTRYPHELSGGQRQRVGLAMALAGEPALLIADEPTSALDMITQRGVIDLIKRIARERKMALLFISHDLGAVAALCDQIYVLEKGKLVEHGPSQAILQSPQQAYTKRLVAAAKPTPRPAFTRTKNTTPLLQVNGLTRQFRQRRWLWQRPSPVTAVDAATFELHAGETLGLVGPSGCGKTSLSRMIAGLDPAQAGEVHFDGHRFGHKQGSMPRAARREISMVFQDPFGSFDPRMRMRDALFEPLHLMPELSAEQWQERVTEAIERVGLSTDMLGRYPHAFSGGQRQRLAIARAMVLKPKLMILDEPVSALDVSIRGDVLALLHDLQEKFGMAYLFISHDLDVVRTVTDRVMVMDHGQIVERGKVDDVFDRPQAEITKKLLDARLTILG</sequence>
<evidence type="ECO:0000313" key="7">
    <source>
        <dbReference type="Proteomes" id="UP000258927"/>
    </source>
</evidence>
<dbReference type="InterPro" id="IPR003439">
    <property type="entry name" value="ABC_transporter-like_ATP-bd"/>
</dbReference>
<dbReference type="KEGG" id="mmyr:MXMO3_02829"/>
<dbReference type="PANTHER" id="PTHR43776">
    <property type="entry name" value="TRANSPORT ATP-BINDING PROTEIN"/>
    <property type="match status" value="1"/>
</dbReference>
<reference evidence="6 7" key="1">
    <citation type="submission" date="2017-05" db="EMBL/GenBank/DDBJ databases">
        <title>Genome Analysis of Maritalea myrionectae HL2708#5.</title>
        <authorList>
            <consortium name="Cotde Inc.-PKNU"/>
            <person name="Jang D."/>
            <person name="Oh H.-M."/>
        </authorList>
    </citation>
    <scope>NUCLEOTIDE SEQUENCE [LARGE SCALE GENOMIC DNA]</scope>
    <source>
        <strain evidence="6 7">HL2708#5</strain>
    </source>
</reference>
<dbReference type="RefSeq" id="WP_117396266.1">
    <property type="nucleotide sequence ID" value="NZ_CP021330.1"/>
</dbReference>
<dbReference type="GO" id="GO:0016887">
    <property type="term" value="F:ATP hydrolysis activity"/>
    <property type="evidence" value="ECO:0007669"/>
    <property type="project" value="InterPro"/>
</dbReference>
<keyword evidence="3" id="KW-0547">Nucleotide-binding</keyword>
<dbReference type="EMBL" id="CP021330">
    <property type="protein sequence ID" value="AVX05339.1"/>
    <property type="molecule type" value="Genomic_DNA"/>
</dbReference>
<dbReference type="AlphaFoldDB" id="A0A2R4MHI1"/>
<evidence type="ECO:0000313" key="6">
    <source>
        <dbReference type="EMBL" id="AVX05339.1"/>
    </source>
</evidence>
<proteinExistence type="inferred from homology"/>
<dbReference type="InterPro" id="IPR027417">
    <property type="entry name" value="P-loop_NTPase"/>
</dbReference>
<dbReference type="CDD" id="cd03257">
    <property type="entry name" value="ABC_NikE_OppD_transporters"/>
    <property type="match status" value="2"/>
</dbReference>
<dbReference type="PROSITE" id="PS50893">
    <property type="entry name" value="ABC_TRANSPORTER_2"/>
    <property type="match status" value="2"/>
</dbReference>
<dbReference type="GO" id="GO:0055085">
    <property type="term" value="P:transmembrane transport"/>
    <property type="evidence" value="ECO:0007669"/>
    <property type="project" value="UniProtKB-ARBA"/>
</dbReference>
<gene>
    <name evidence="6" type="ORF">MXMO3_02829</name>
</gene>
<dbReference type="STRING" id="1122213.GCA_000423365_00464"/>
<evidence type="ECO:0000256" key="1">
    <source>
        <dbReference type="ARBA" id="ARBA00005417"/>
    </source>
</evidence>
<dbReference type="PROSITE" id="PS00211">
    <property type="entry name" value="ABC_TRANSPORTER_1"/>
    <property type="match status" value="2"/>
</dbReference>
<evidence type="ECO:0000256" key="4">
    <source>
        <dbReference type="ARBA" id="ARBA00022840"/>
    </source>
</evidence>
<feature type="domain" description="ABC transporter" evidence="5">
    <location>
        <begin position="4"/>
        <end position="250"/>
    </location>
</feature>
<dbReference type="Proteomes" id="UP000258927">
    <property type="component" value="Chromosome"/>
</dbReference>
<evidence type="ECO:0000256" key="2">
    <source>
        <dbReference type="ARBA" id="ARBA00022448"/>
    </source>
</evidence>